<dbReference type="AlphaFoldDB" id="S3NTB5"/>
<feature type="chain" id="PRO_5004512510" description="Lipoprotein" evidence="2">
    <location>
        <begin position="19"/>
        <end position="91"/>
    </location>
</feature>
<dbReference type="EMBL" id="ATGI01000001">
    <property type="protein sequence ID" value="EPF81673.1"/>
    <property type="molecule type" value="Genomic_DNA"/>
</dbReference>
<organism evidence="3 4">
    <name type="scientific">Acinetobacter rudis CIP 110305</name>
    <dbReference type="NCBI Taxonomy" id="421052"/>
    <lineage>
        <taxon>Bacteria</taxon>
        <taxon>Pseudomonadati</taxon>
        <taxon>Pseudomonadota</taxon>
        <taxon>Gammaproteobacteria</taxon>
        <taxon>Moraxellales</taxon>
        <taxon>Moraxellaceae</taxon>
        <taxon>Acinetobacter</taxon>
    </lineage>
</organism>
<proteinExistence type="predicted"/>
<dbReference type="RefSeq" id="WP_016654459.1">
    <property type="nucleotide sequence ID" value="NZ_KE340348.1"/>
</dbReference>
<accession>S3NTB5</accession>
<evidence type="ECO:0000256" key="1">
    <source>
        <dbReference type="SAM" id="MobiDB-lite"/>
    </source>
</evidence>
<evidence type="ECO:0008006" key="5">
    <source>
        <dbReference type="Google" id="ProtNLM"/>
    </source>
</evidence>
<feature type="compositionally biased region" description="Polar residues" evidence="1">
    <location>
        <begin position="45"/>
        <end position="68"/>
    </location>
</feature>
<feature type="signal peptide" evidence="2">
    <location>
        <begin position="1"/>
        <end position="18"/>
    </location>
</feature>
<dbReference type="HOGENOM" id="CLU_2420348_0_0_6"/>
<dbReference type="Proteomes" id="UP000014568">
    <property type="component" value="Unassembled WGS sequence"/>
</dbReference>
<evidence type="ECO:0000313" key="3">
    <source>
        <dbReference type="EMBL" id="EPF81673.1"/>
    </source>
</evidence>
<name>S3NTB5_9GAMM</name>
<feature type="compositionally biased region" description="Polar residues" evidence="1">
    <location>
        <begin position="81"/>
        <end position="91"/>
    </location>
</feature>
<evidence type="ECO:0000313" key="4">
    <source>
        <dbReference type="Proteomes" id="UP000014568"/>
    </source>
</evidence>
<keyword evidence="4" id="KW-1185">Reference proteome</keyword>
<evidence type="ECO:0000256" key="2">
    <source>
        <dbReference type="SAM" id="SignalP"/>
    </source>
</evidence>
<reference evidence="3 4" key="1">
    <citation type="submission" date="2013-06" db="EMBL/GenBank/DDBJ databases">
        <title>The Genome Sequence of Acinetobacter rudis CIP 110305.</title>
        <authorList>
            <consortium name="The Broad Institute Genome Sequencing Platform"/>
            <consortium name="The Broad Institute Genome Sequencing Center for Infectious Disease"/>
            <person name="Cerqueira G."/>
            <person name="Feldgarden M."/>
            <person name="Courvalin P."/>
            <person name="Perichon B."/>
            <person name="Grillot-Courvalin C."/>
            <person name="Clermont D."/>
            <person name="Rocha E."/>
            <person name="Yoon E.-J."/>
            <person name="Nemec A."/>
            <person name="Young S.K."/>
            <person name="Zeng Q."/>
            <person name="Gargeya S."/>
            <person name="Fitzgerald M."/>
            <person name="Abouelleil A."/>
            <person name="Alvarado L."/>
            <person name="Berlin A.M."/>
            <person name="Chapman S.B."/>
            <person name="Dewar J."/>
            <person name="Goldberg J."/>
            <person name="Griggs A."/>
            <person name="Gujja S."/>
            <person name="Hansen M."/>
            <person name="Howarth C."/>
            <person name="Imamovic A."/>
            <person name="Larimer J."/>
            <person name="McCowan C."/>
            <person name="Murphy C."/>
            <person name="Pearson M."/>
            <person name="Priest M."/>
            <person name="Roberts A."/>
            <person name="Saif S."/>
            <person name="Shea T."/>
            <person name="Sykes S."/>
            <person name="Wortman J."/>
            <person name="Nusbaum C."/>
            <person name="Birren B."/>
        </authorList>
    </citation>
    <scope>NUCLEOTIDE SEQUENCE [LARGE SCALE GENOMIC DNA]</scope>
    <source>
        <strain evidence="3 4">CIP 110305</strain>
    </source>
</reference>
<protein>
    <recommendedName>
        <fullName evidence="5">Lipoprotein</fullName>
    </recommendedName>
</protein>
<dbReference type="PATRIC" id="fig|421052.3.peg.3"/>
<comment type="caution">
    <text evidence="3">The sequence shown here is derived from an EMBL/GenBank/DDBJ whole genome shotgun (WGS) entry which is preliminary data.</text>
</comment>
<sequence>MKKLVSLSSLIIATTAMMVGCASQQEKQILGDAKFTPIPRALAPESQNQTIPSNPGTQVIPNATMNNSDENKTDLNHPESNKNQPFQTVVP</sequence>
<keyword evidence="2" id="KW-0732">Signal</keyword>
<gene>
    <name evidence="3" type="ORF">F945_00003</name>
</gene>
<dbReference type="PROSITE" id="PS51257">
    <property type="entry name" value="PROKAR_LIPOPROTEIN"/>
    <property type="match status" value="1"/>
</dbReference>
<feature type="region of interest" description="Disordered" evidence="1">
    <location>
        <begin position="43"/>
        <end position="91"/>
    </location>
</feature>
<feature type="compositionally biased region" description="Basic and acidic residues" evidence="1">
    <location>
        <begin position="69"/>
        <end position="80"/>
    </location>
</feature>